<evidence type="ECO:0000256" key="17">
    <source>
        <dbReference type="ARBA" id="ARBA00048679"/>
    </source>
</evidence>
<evidence type="ECO:0000256" key="13">
    <source>
        <dbReference type="ARBA" id="ARBA00023157"/>
    </source>
</evidence>
<dbReference type="GO" id="GO:0048544">
    <property type="term" value="P:recognition of pollen"/>
    <property type="evidence" value="ECO:0007669"/>
    <property type="project" value="InterPro"/>
</dbReference>
<dbReference type="InterPro" id="IPR001480">
    <property type="entry name" value="Bulb-type_lectin_dom"/>
</dbReference>
<dbReference type="SMART" id="SM00220">
    <property type="entry name" value="S_TKc"/>
    <property type="match status" value="1"/>
</dbReference>
<dbReference type="PROSITE" id="PS50026">
    <property type="entry name" value="EGF_3"/>
    <property type="match status" value="1"/>
</dbReference>
<keyword evidence="9" id="KW-0418">Kinase</keyword>
<feature type="non-terminal residue" evidence="25">
    <location>
        <position position="1"/>
    </location>
</feature>
<evidence type="ECO:0000256" key="15">
    <source>
        <dbReference type="ARBA" id="ARBA00023180"/>
    </source>
</evidence>
<dbReference type="InterPro" id="IPR017441">
    <property type="entry name" value="Protein_kinase_ATP_BS"/>
</dbReference>
<evidence type="ECO:0000256" key="11">
    <source>
        <dbReference type="ARBA" id="ARBA00022989"/>
    </source>
</evidence>
<dbReference type="InterPro" id="IPR000858">
    <property type="entry name" value="S_locus_glycoprot_dom"/>
</dbReference>
<dbReference type="InterPro" id="IPR000742">
    <property type="entry name" value="EGF"/>
</dbReference>
<dbReference type="EC" id="2.7.11.1" evidence="2"/>
<dbReference type="InterPro" id="IPR008271">
    <property type="entry name" value="Ser/Thr_kinase_AS"/>
</dbReference>
<dbReference type="Gene3D" id="3.30.200.20">
    <property type="entry name" value="Phosphorylase Kinase, domain 1"/>
    <property type="match status" value="1"/>
</dbReference>
<feature type="transmembrane region" description="Helical" evidence="20">
    <location>
        <begin position="20"/>
        <end position="39"/>
    </location>
</feature>
<evidence type="ECO:0000313" key="26">
    <source>
        <dbReference type="Proteomes" id="UP000324897"/>
    </source>
</evidence>
<dbReference type="PROSITE" id="PS50011">
    <property type="entry name" value="PROTEIN_KINASE_DOM"/>
    <property type="match status" value="1"/>
</dbReference>
<evidence type="ECO:0000256" key="16">
    <source>
        <dbReference type="ARBA" id="ARBA00047899"/>
    </source>
</evidence>
<keyword evidence="15" id="KW-0325">Glycoprotein</keyword>
<dbReference type="GO" id="GO:0004674">
    <property type="term" value="F:protein serine/threonine kinase activity"/>
    <property type="evidence" value="ECO:0007669"/>
    <property type="project" value="UniProtKB-KW"/>
</dbReference>
<dbReference type="Gene3D" id="3.50.4.10">
    <property type="entry name" value="Hepatocyte Growth Factor"/>
    <property type="match status" value="1"/>
</dbReference>
<dbReference type="GO" id="GO:0016020">
    <property type="term" value="C:membrane"/>
    <property type="evidence" value="ECO:0007669"/>
    <property type="project" value="UniProtKB-SubCell"/>
</dbReference>
<organism evidence="25 26">
    <name type="scientific">Eragrostis curvula</name>
    <name type="common">weeping love grass</name>
    <dbReference type="NCBI Taxonomy" id="38414"/>
    <lineage>
        <taxon>Eukaryota</taxon>
        <taxon>Viridiplantae</taxon>
        <taxon>Streptophyta</taxon>
        <taxon>Embryophyta</taxon>
        <taxon>Tracheophyta</taxon>
        <taxon>Spermatophyta</taxon>
        <taxon>Magnoliopsida</taxon>
        <taxon>Liliopsida</taxon>
        <taxon>Poales</taxon>
        <taxon>Poaceae</taxon>
        <taxon>PACMAD clade</taxon>
        <taxon>Chloridoideae</taxon>
        <taxon>Eragrostideae</taxon>
        <taxon>Eragrostidinae</taxon>
        <taxon>Eragrostis</taxon>
    </lineage>
</organism>
<keyword evidence="26" id="KW-1185">Reference proteome</keyword>
<keyword evidence="11 20" id="KW-1133">Transmembrane helix</keyword>
<dbReference type="FunFam" id="1.10.510.10:FF:000302">
    <property type="entry name" value="Serine/threonine-protein kinase"/>
    <property type="match status" value="1"/>
</dbReference>
<dbReference type="InterPro" id="IPR011009">
    <property type="entry name" value="Kinase-like_dom_sf"/>
</dbReference>
<evidence type="ECO:0000259" key="24">
    <source>
        <dbReference type="PROSITE" id="PS50948"/>
    </source>
</evidence>
<evidence type="ECO:0000256" key="9">
    <source>
        <dbReference type="ARBA" id="ARBA00022777"/>
    </source>
</evidence>
<evidence type="ECO:0000256" key="3">
    <source>
        <dbReference type="ARBA" id="ARBA00022527"/>
    </source>
</evidence>
<dbReference type="SUPFAM" id="SSF51110">
    <property type="entry name" value="alpha-D-mannose-specific plant lectins"/>
    <property type="match status" value="1"/>
</dbReference>
<dbReference type="Pfam" id="PF00954">
    <property type="entry name" value="S_locus_glycop"/>
    <property type="match status" value="1"/>
</dbReference>
<evidence type="ECO:0000313" key="25">
    <source>
        <dbReference type="EMBL" id="TVU16976.1"/>
    </source>
</evidence>
<keyword evidence="5" id="KW-0808">Transferase</keyword>
<comment type="catalytic activity">
    <reaction evidence="16">
        <text>L-threonyl-[protein] + ATP = O-phospho-L-threonyl-[protein] + ADP + H(+)</text>
        <dbReference type="Rhea" id="RHEA:46608"/>
        <dbReference type="Rhea" id="RHEA-COMP:11060"/>
        <dbReference type="Rhea" id="RHEA-COMP:11605"/>
        <dbReference type="ChEBI" id="CHEBI:15378"/>
        <dbReference type="ChEBI" id="CHEBI:30013"/>
        <dbReference type="ChEBI" id="CHEBI:30616"/>
        <dbReference type="ChEBI" id="CHEBI:61977"/>
        <dbReference type="ChEBI" id="CHEBI:456216"/>
        <dbReference type="EC" id="2.7.11.1"/>
    </reaction>
</comment>
<evidence type="ECO:0000256" key="2">
    <source>
        <dbReference type="ARBA" id="ARBA00012513"/>
    </source>
</evidence>
<dbReference type="Gene3D" id="1.10.510.10">
    <property type="entry name" value="Transferase(Phosphotransferase) domain 1"/>
    <property type="match status" value="1"/>
</dbReference>
<dbReference type="PROSITE" id="PS50927">
    <property type="entry name" value="BULB_LECTIN"/>
    <property type="match status" value="1"/>
</dbReference>
<dbReference type="Proteomes" id="UP000324897">
    <property type="component" value="Chromosome 7"/>
</dbReference>
<reference evidence="25 26" key="1">
    <citation type="journal article" date="2019" name="Sci. Rep.">
        <title>A high-quality genome of Eragrostis curvula grass provides insights into Poaceae evolution and supports new strategies to enhance forage quality.</title>
        <authorList>
            <person name="Carballo J."/>
            <person name="Santos B.A.C.M."/>
            <person name="Zappacosta D."/>
            <person name="Garbus I."/>
            <person name="Selva J.P."/>
            <person name="Gallo C.A."/>
            <person name="Diaz A."/>
            <person name="Albertini E."/>
            <person name="Caccamo M."/>
            <person name="Echenique V."/>
        </authorList>
    </citation>
    <scope>NUCLEOTIDE SEQUENCE [LARGE SCALE GENOMIC DNA]</scope>
    <source>
        <strain evidence="26">cv. Victoria</strain>
        <tissue evidence="25">Leaf</tissue>
    </source>
</reference>
<dbReference type="InterPro" id="IPR024171">
    <property type="entry name" value="SRK-like_kinase"/>
</dbReference>
<evidence type="ECO:0000256" key="4">
    <source>
        <dbReference type="ARBA" id="ARBA00022536"/>
    </source>
</evidence>
<dbReference type="SMART" id="SM00108">
    <property type="entry name" value="B_lectin"/>
    <property type="match status" value="1"/>
</dbReference>
<dbReference type="SUPFAM" id="SSF56112">
    <property type="entry name" value="Protein kinase-like (PK-like)"/>
    <property type="match status" value="1"/>
</dbReference>
<dbReference type="Gramene" id="TVU16976">
    <property type="protein sequence ID" value="TVU16976"/>
    <property type="gene ID" value="EJB05_32981"/>
</dbReference>
<dbReference type="FunFam" id="2.90.10.10:FF:000006">
    <property type="entry name" value="Serine/threonine-protein kinase"/>
    <property type="match status" value="1"/>
</dbReference>
<feature type="transmembrane region" description="Helical" evidence="20">
    <location>
        <begin position="519"/>
        <end position="544"/>
    </location>
</feature>
<dbReference type="PANTHER" id="PTHR47974:SF4">
    <property type="entry name" value="RECEPTOR-LIKE SERINE_THREONINE-PROTEIN KINASE"/>
    <property type="match status" value="1"/>
</dbReference>
<gene>
    <name evidence="25" type="ORF">EJB05_32981</name>
</gene>
<dbReference type="Gene3D" id="2.90.10.10">
    <property type="entry name" value="Bulb-type lectin domain"/>
    <property type="match status" value="1"/>
</dbReference>
<evidence type="ECO:0000256" key="18">
    <source>
        <dbReference type="PROSITE-ProRule" id="PRU00076"/>
    </source>
</evidence>
<dbReference type="InterPro" id="IPR036426">
    <property type="entry name" value="Bulb-type_lectin_dom_sf"/>
</dbReference>
<evidence type="ECO:0000256" key="6">
    <source>
        <dbReference type="ARBA" id="ARBA00022692"/>
    </source>
</evidence>
<dbReference type="PROSITE" id="PS00108">
    <property type="entry name" value="PROTEIN_KINASE_ST"/>
    <property type="match status" value="1"/>
</dbReference>
<keyword evidence="13" id="KW-1015">Disulfide bond</keyword>
<evidence type="ECO:0000256" key="10">
    <source>
        <dbReference type="ARBA" id="ARBA00022840"/>
    </source>
</evidence>
<keyword evidence="3" id="KW-0723">Serine/threonine-protein kinase</keyword>
<feature type="domain" description="Bulb-type lectin" evidence="23">
    <location>
        <begin position="77"/>
        <end position="206"/>
    </location>
</feature>
<dbReference type="OrthoDB" id="619632at2759"/>
<dbReference type="InterPro" id="IPR000719">
    <property type="entry name" value="Prot_kinase_dom"/>
</dbReference>
<evidence type="ECO:0000256" key="5">
    <source>
        <dbReference type="ARBA" id="ARBA00022679"/>
    </source>
</evidence>
<dbReference type="CDD" id="cd00028">
    <property type="entry name" value="B_lectin"/>
    <property type="match status" value="1"/>
</dbReference>
<proteinExistence type="predicted"/>
<accession>A0A5J9U063</accession>
<dbReference type="Pfam" id="PF00069">
    <property type="entry name" value="Pkinase"/>
    <property type="match status" value="1"/>
</dbReference>
<dbReference type="PROSITE" id="PS50948">
    <property type="entry name" value="PAN"/>
    <property type="match status" value="1"/>
</dbReference>
<evidence type="ECO:0000256" key="20">
    <source>
        <dbReference type="SAM" id="Phobius"/>
    </source>
</evidence>
<keyword evidence="12 20" id="KW-0472">Membrane</keyword>
<dbReference type="PROSITE" id="PS00107">
    <property type="entry name" value="PROTEIN_KINASE_ATP"/>
    <property type="match status" value="1"/>
</dbReference>
<feature type="binding site" evidence="19">
    <location>
        <position position="605"/>
    </location>
    <ligand>
        <name>ATP</name>
        <dbReference type="ChEBI" id="CHEBI:30616"/>
    </ligand>
</feature>
<dbReference type="GO" id="GO:0005524">
    <property type="term" value="F:ATP binding"/>
    <property type="evidence" value="ECO:0007669"/>
    <property type="project" value="UniProtKB-UniRule"/>
</dbReference>
<dbReference type="PIRSF" id="PIRSF000641">
    <property type="entry name" value="SRK"/>
    <property type="match status" value="1"/>
</dbReference>
<dbReference type="CDD" id="cd00053">
    <property type="entry name" value="EGF"/>
    <property type="match status" value="1"/>
</dbReference>
<evidence type="ECO:0000256" key="19">
    <source>
        <dbReference type="PROSITE-ProRule" id="PRU10141"/>
    </source>
</evidence>
<dbReference type="FunFam" id="3.30.200.20:FF:000059">
    <property type="entry name" value="S-receptor-like serine/threonine-protein kinase"/>
    <property type="match status" value="1"/>
</dbReference>
<dbReference type="EMBL" id="RWGY01000029">
    <property type="protein sequence ID" value="TVU16976.1"/>
    <property type="molecule type" value="Genomic_DNA"/>
</dbReference>
<dbReference type="Pfam" id="PF01453">
    <property type="entry name" value="B_lectin"/>
    <property type="match status" value="1"/>
</dbReference>
<evidence type="ECO:0000259" key="23">
    <source>
        <dbReference type="PROSITE" id="PS50927"/>
    </source>
</evidence>
<feature type="transmembrane region" description="Helical" evidence="20">
    <location>
        <begin position="51"/>
        <end position="77"/>
    </location>
</feature>
<comment type="subcellular location">
    <subcellularLocation>
        <location evidence="1">Membrane</location>
        <topology evidence="1">Single-pass type I membrane protein</topology>
    </subcellularLocation>
</comment>
<keyword evidence="10 19" id="KW-0067">ATP-binding</keyword>
<sequence>MLSPVDGARGQKWLTRLATLILLESVSFTSGAVDVINMLHHLTRKNSPHLLTGFSTMVWVLPNLSGILFLFFLIAVVSSTSSRDTLHLRSSLSVENHQSSILQSQDGTFSCGFYKIYTNAFIFSIWYANSAEHTIVWSANRDRPVHARRSALTLQKDGNMVLTDYDGTVVWRVDGDLTEVRFAQLLDTGNFVMKDNGGKILWQSFDSPTDTLLPTQRFTATTKLIASTQLHISGHYILSFGDMSILSLIYDDPDVSDIYWPDPDTPFFGNDRKRYNNTRLGVLDDLGQFVSSDFATQQALVASDAGPGIKRRLTLDADGNLRIYSLNSSDGTWSVSMVALTKPCKIHGLCGPNGICHYSPMPTCSCPPGYEMINPGNWSQGCSAVVNITCGAAQPMRLLRLPNTDFWGNDQQQLESVSFKACKDICMNDCTCKGFLYVQGIGLCFPKSLLFSGRSYPPGHDARTMYIKIPMSVDISNMSIPQSDVIHSTQHYIKCGHMSTRTIQLFPDVQKTGSGESKWFYFYGFVAAIFVIEILFATSAWLFVLRRELRPAQILEGYKVLSNHFRRYSYKELEWATGNFNNEIGRGGSGIVYKGILDDIAIAVKSLENVRQGKQEFQSELGIIGRVNHMNLARILGRILGFCSEGYHRMIVYEYIENGSLSNILFNNNILLEWKQRFNIAVGVAKGLAYLHHECLEWVIHCDVKPDNILLDRDFEPKIIDFGLAKLLKRRGSNQVASQVRGTVGYIAPEWISGLPITAKVDVYSYGVVLLELVSGIRASNMAMSVDVEMHMGLSKLVRILADKVNWREQTWISEFADFRLNGQLNFLQARTLIKLAVTCLEEDKNRRPTMETVVQMLLSIAEADSAIEQIMPNEVQVFE</sequence>
<dbReference type="AlphaFoldDB" id="A0A5J9U063"/>
<evidence type="ECO:0000256" key="8">
    <source>
        <dbReference type="ARBA" id="ARBA00022741"/>
    </source>
</evidence>
<comment type="catalytic activity">
    <reaction evidence="17">
        <text>L-seryl-[protein] + ATP = O-phospho-L-seryl-[protein] + ADP + H(+)</text>
        <dbReference type="Rhea" id="RHEA:17989"/>
        <dbReference type="Rhea" id="RHEA-COMP:9863"/>
        <dbReference type="Rhea" id="RHEA-COMP:11604"/>
        <dbReference type="ChEBI" id="CHEBI:15378"/>
        <dbReference type="ChEBI" id="CHEBI:29999"/>
        <dbReference type="ChEBI" id="CHEBI:30616"/>
        <dbReference type="ChEBI" id="CHEBI:83421"/>
        <dbReference type="ChEBI" id="CHEBI:456216"/>
        <dbReference type="EC" id="2.7.11.1"/>
    </reaction>
</comment>
<evidence type="ECO:0000256" key="1">
    <source>
        <dbReference type="ARBA" id="ARBA00004479"/>
    </source>
</evidence>
<dbReference type="GO" id="GO:0051707">
    <property type="term" value="P:response to other organism"/>
    <property type="evidence" value="ECO:0007669"/>
    <property type="project" value="UniProtKB-ARBA"/>
</dbReference>
<keyword evidence="4 18" id="KW-0245">EGF-like domain</keyword>
<dbReference type="CDD" id="cd14066">
    <property type="entry name" value="STKc_IRAK"/>
    <property type="match status" value="1"/>
</dbReference>
<comment type="caution">
    <text evidence="25">The sequence shown here is derived from an EMBL/GenBank/DDBJ whole genome shotgun (WGS) entry which is preliminary data.</text>
</comment>
<feature type="domain" description="EGF-like" evidence="22">
    <location>
        <begin position="340"/>
        <end position="376"/>
    </location>
</feature>
<keyword evidence="8 19" id="KW-0547">Nucleotide-binding</keyword>
<feature type="domain" description="Protein kinase" evidence="21">
    <location>
        <begin position="578"/>
        <end position="859"/>
    </location>
</feature>
<evidence type="ECO:0000256" key="7">
    <source>
        <dbReference type="ARBA" id="ARBA00022729"/>
    </source>
</evidence>
<evidence type="ECO:0000256" key="12">
    <source>
        <dbReference type="ARBA" id="ARBA00023136"/>
    </source>
</evidence>
<keyword evidence="14" id="KW-0675">Receptor</keyword>
<feature type="domain" description="Apple" evidence="24">
    <location>
        <begin position="390"/>
        <end position="470"/>
    </location>
</feature>
<evidence type="ECO:0000256" key="14">
    <source>
        <dbReference type="ARBA" id="ARBA00023170"/>
    </source>
</evidence>
<dbReference type="CDD" id="cd01098">
    <property type="entry name" value="PAN_AP_plant"/>
    <property type="match status" value="1"/>
</dbReference>
<evidence type="ECO:0000259" key="22">
    <source>
        <dbReference type="PROSITE" id="PS50026"/>
    </source>
</evidence>
<protein>
    <recommendedName>
        <fullName evidence="2">non-specific serine/threonine protein kinase</fullName>
        <ecNumber evidence="2">2.7.11.1</ecNumber>
    </recommendedName>
</protein>
<keyword evidence="7" id="KW-0732">Signal</keyword>
<dbReference type="InterPro" id="IPR003609">
    <property type="entry name" value="Pan_app"/>
</dbReference>
<name>A0A5J9U063_9POAL</name>
<keyword evidence="6 20" id="KW-0812">Transmembrane</keyword>
<dbReference type="PANTHER" id="PTHR47974">
    <property type="entry name" value="OS07G0415500 PROTEIN"/>
    <property type="match status" value="1"/>
</dbReference>
<evidence type="ECO:0000259" key="21">
    <source>
        <dbReference type="PROSITE" id="PS50011"/>
    </source>
</evidence>
<comment type="caution">
    <text evidence="18">Lacks conserved residue(s) required for the propagation of feature annotation.</text>
</comment>